<feature type="transmembrane region" description="Helical" evidence="3">
    <location>
        <begin position="192"/>
        <end position="215"/>
    </location>
</feature>
<dbReference type="GO" id="GO:0016020">
    <property type="term" value="C:membrane"/>
    <property type="evidence" value="ECO:0007669"/>
    <property type="project" value="UniProtKB-SubCell"/>
</dbReference>
<keyword evidence="2 3" id="KW-0812">Transmembrane</keyword>
<comment type="caution">
    <text evidence="5">The sequence shown here is derived from an EMBL/GenBank/DDBJ whole genome shotgun (WGS) entry which is preliminary data.</text>
</comment>
<evidence type="ECO:0000259" key="4">
    <source>
        <dbReference type="Pfam" id="PF00361"/>
    </source>
</evidence>
<feature type="transmembrane region" description="Helical" evidence="3">
    <location>
        <begin position="391"/>
        <end position="408"/>
    </location>
</feature>
<gene>
    <name evidence="5" type="ORF">D6C00_07210</name>
</gene>
<feature type="domain" description="NADH:quinone oxidoreductase/Mrp antiporter transmembrane" evidence="4">
    <location>
        <begin position="145"/>
        <end position="247"/>
    </location>
</feature>
<dbReference type="InterPro" id="IPR001750">
    <property type="entry name" value="ND/Mrp_TM"/>
</dbReference>
<dbReference type="RefSeq" id="WP_125181099.1">
    <property type="nucleotide sequence ID" value="NZ_QZMU01000001.1"/>
</dbReference>
<evidence type="ECO:0000313" key="5">
    <source>
        <dbReference type="EMBL" id="RRQ21757.1"/>
    </source>
</evidence>
<comment type="subcellular location">
    <subcellularLocation>
        <location evidence="1">Endomembrane system</location>
        <topology evidence="1">Multi-pass membrane protein</topology>
    </subcellularLocation>
    <subcellularLocation>
        <location evidence="2">Membrane</location>
        <topology evidence="2">Multi-pass membrane protein</topology>
    </subcellularLocation>
</comment>
<dbReference type="Proteomes" id="UP000287798">
    <property type="component" value="Unassembled WGS sequence"/>
</dbReference>
<keyword evidence="3" id="KW-0472">Membrane</keyword>
<feature type="transmembrane region" description="Helical" evidence="3">
    <location>
        <begin position="97"/>
        <end position="113"/>
    </location>
</feature>
<evidence type="ECO:0000256" key="3">
    <source>
        <dbReference type="SAM" id="Phobius"/>
    </source>
</evidence>
<evidence type="ECO:0000313" key="6">
    <source>
        <dbReference type="Proteomes" id="UP000287798"/>
    </source>
</evidence>
<dbReference type="EMBL" id="QZMU01000001">
    <property type="protein sequence ID" value="RRQ21757.1"/>
    <property type="molecule type" value="Genomic_DNA"/>
</dbReference>
<feature type="transmembrane region" description="Helical" evidence="3">
    <location>
        <begin position="150"/>
        <end position="172"/>
    </location>
</feature>
<dbReference type="AlphaFoldDB" id="A0A426QJ80"/>
<sequence length="409" mass="44129">MSELLQDVGLWLILAWPLLVALPGVYRHLPRPWLLALTPAAVILVTTGAAELDMPWVVFGSGLMLDGDRRWLLGMSLLLWLAAGRQAARLDPAQQQATFTLLLLTFSGQLGMILASEPVGFLCFSTLLGYGFFGLLVHGGGADSRRVARLYIVVLILADLLLFEALLLAAYMQETPRFDDFDFPLQGDSTGLYAALVLTAFLLKAGIWPLHAWVTGALRTAPPPARLLLAGGPVVMALLGLWRWLPAGQGLELAGQLCRVLGTAALGYALAQLLRRPQPCWLLPALTGALVLGFGQYLVDPTGSEGWIAWSAPLLVLTGLLPALLLWLQSAVSAAGLGNEPPWAWFGRLQPPLERLHQRLLRGVVSLRRSGSAAAITGLALPDLERRIARWPWVIMALALLGLVLGLLA</sequence>
<proteinExistence type="predicted"/>
<feature type="transmembrane region" description="Helical" evidence="3">
    <location>
        <begin position="33"/>
        <end position="50"/>
    </location>
</feature>
<feature type="transmembrane region" description="Helical" evidence="3">
    <location>
        <begin position="70"/>
        <end position="88"/>
    </location>
</feature>
<feature type="transmembrane region" description="Helical" evidence="3">
    <location>
        <begin position="6"/>
        <end position="26"/>
    </location>
</feature>
<feature type="transmembrane region" description="Helical" evidence="3">
    <location>
        <begin position="310"/>
        <end position="328"/>
    </location>
</feature>
<reference evidence="5 6" key="1">
    <citation type="journal article" date="2010" name="Int. J. Syst. Evol. Microbiol.">
        <title>Thiohalobacter thiocyanaticus gen. nov., sp. nov., a moderately halophilic, sulfur-oxidizing gammaproteobacterium from hypersaline lakes, that utilizes thiocyanate.</title>
        <authorList>
            <person name="Sorokin D.Y."/>
            <person name="Kovaleva O.L."/>
            <person name="Tourova T.P."/>
            <person name="Muyzer G."/>
        </authorList>
    </citation>
    <scope>NUCLEOTIDE SEQUENCE [LARGE SCALE GENOMIC DNA]</scope>
    <source>
        <strain evidence="5 6">Hrh1</strain>
    </source>
</reference>
<feature type="transmembrane region" description="Helical" evidence="3">
    <location>
        <begin position="280"/>
        <end position="298"/>
    </location>
</feature>
<dbReference type="GO" id="GO:0012505">
    <property type="term" value="C:endomembrane system"/>
    <property type="evidence" value="ECO:0007669"/>
    <property type="project" value="UniProtKB-SubCell"/>
</dbReference>
<dbReference type="OrthoDB" id="9768329at2"/>
<organism evidence="5 6">
    <name type="scientific">Thiohalobacter thiocyanaticus</name>
    <dbReference type="NCBI Taxonomy" id="585455"/>
    <lineage>
        <taxon>Bacteria</taxon>
        <taxon>Pseudomonadati</taxon>
        <taxon>Pseudomonadota</taxon>
        <taxon>Gammaproteobacteria</taxon>
        <taxon>Thiohalobacterales</taxon>
        <taxon>Thiohalobacteraceae</taxon>
        <taxon>Thiohalobacter</taxon>
    </lineage>
</organism>
<accession>A0A426QJ80</accession>
<dbReference type="Pfam" id="PF00361">
    <property type="entry name" value="Proton_antipo_M"/>
    <property type="match status" value="1"/>
</dbReference>
<keyword evidence="6" id="KW-1185">Reference proteome</keyword>
<evidence type="ECO:0000256" key="2">
    <source>
        <dbReference type="RuleBase" id="RU000320"/>
    </source>
</evidence>
<feature type="transmembrane region" description="Helical" evidence="3">
    <location>
        <begin position="119"/>
        <end position="138"/>
    </location>
</feature>
<protein>
    <recommendedName>
        <fullName evidence="4">NADH:quinone oxidoreductase/Mrp antiporter transmembrane domain-containing protein</fullName>
    </recommendedName>
</protein>
<name>A0A426QJ80_9GAMM</name>
<feature type="transmembrane region" description="Helical" evidence="3">
    <location>
        <begin position="227"/>
        <end position="245"/>
    </location>
</feature>
<keyword evidence="3" id="KW-1133">Transmembrane helix</keyword>
<evidence type="ECO:0000256" key="1">
    <source>
        <dbReference type="ARBA" id="ARBA00004127"/>
    </source>
</evidence>